<name>X1ULB2_9ZZZZ</name>
<sequence>MDEPEHTIEMQDICTIQIAFPVDTDEQAIEYKKKISEILSNIPNLRIDFSLASMPKRLKRNAS</sequence>
<protein>
    <submittedName>
        <fullName evidence="1">Uncharacterized protein</fullName>
    </submittedName>
</protein>
<dbReference type="EMBL" id="BARW01015298">
    <property type="protein sequence ID" value="GAI93124.1"/>
    <property type="molecule type" value="Genomic_DNA"/>
</dbReference>
<reference evidence="1" key="1">
    <citation type="journal article" date="2014" name="Front. Microbiol.">
        <title>High frequency of phylogenetically diverse reductive dehalogenase-homologous genes in deep subseafloor sedimentary metagenomes.</title>
        <authorList>
            <person name="Kawai M."/>
            <person name="Futagami T."/>
            <person name="Toyoda A."/>
            <person name="Takaki Y."/>
            <person name="Nishi S."/>
            <person name="Hori S."/>
            <person name="Arai W."/>
            <person name="Tsubouchi T."/>
            <person name="Morono Y."/>
            <person name="Uchiyama I."/>
            <person name="Ito T."/>
            <person name="Fujiyama A."/>
            <person name="Inagaki F."/>
            <person name="Takami H."/>
        </authorList>
    </citation>
    <scope>NUCLEOTIDE SEQUENCE</scope>
    <source>
        <strain evidence="1">Expedition CK06-06</strain>
    </source>
</reference>
<accession>X1ULB2</accession>
<organism evidence="1">
    <name type="scientific">marine sediment metagenome</name>
    <dbReference type="NCBI Taxonomy" id="412755"/>
    <lineage>
        <taxon>unclassified sequences</taxon>
        <taxon>metagenomes</taxon>
        <taxon>ecological metagenomes</taxon>
    </lineage>
</organism>
<proteinExistence type="predicted"/>
<dbReference type="AlphaFoldDB" id="X1ULB2"/>
<comment type="caution">
    <text evidence="1">The sequence shown here is derived from an EMBL/GenBank/DDBJ whole genome shotgun (WGS) entry which is preliminary data.</text>
</comment>
<evidence type="ECO:0000313" key="1">
    <source>
        <dbReference type="EMBL" id="GAI93124.1"/>
    </source>
</evidence>
<gene>
    <name evidence="1" type="ORF">S12H4_26882</name>
</gene>